<dbReference type="Proteomes" id="UP000023152">
    <property type="component" value="Unassembled WGS sequence"/>
</dbReference>
<keyword evidence="18" id="KW-1185">Reference proteome</keyword>
<dbReference type="EMBL" id="ASPP01010744">
    <property type="protein sequence ID" value="ETO22423.1"/>
    <property type="molecule type" value="Genomic_DNA"/>
</dbReference>
<dbReference type="Gene3D" id="1.20.920.20">
    <property type="match status" value="1"/>
</dbReference>
<dbReference type="Pfam" id="PF08393">
    <property type="entry name" value="DHC_N2"/>
    <property type="match status" value="1"/>
</dbReference>
<evidence type="ECO:0000256" key="9">
    <source>
        <dbReference type="ARBA" id="ARBA00023054"/>
    </source>
</evidence>
<proteinExistence type="inferred from homology"/>
<name>X6N959_RETFI</name>
<evidence type="ECO:0000256" key="12">
    <source>
        <dbReference type="ARBA" id="ARBA00023212"/>
    </source>
</evidence>
<dbReference type="InterPro" id="IPR054354">
    <property type="entry name" value="DYNC2H1-like_lid"/>
</dbReference>
<keyword evidence="4" id="KW-0493">Microtubule</keyword>
<keyword evidence="5" id="KW-0677">Repeat</keyword>
<dbReference type="InterPro" id="IPR035699">
    <property type="entry name" value="AAA_6"/>
</dbReference>
<dbReference type="Gene3D" id="1.10.472.130">
    <property type="match status" value="1"/>
</dbReference>
<dbReference type="InterPro" id="IPR013602">
    <property type="entry name" value="Dynein_heavy_linker"/>
</dbReference>
<dbReference type="Gene3D" id="3.40.50.300">
    <property type="entry name" value="P-loop containing nucleotide triphosphate hydrolases"/>
    <property type="match status" value="5"/>
</dbReference>
<dbReference type="GO" id="GO:0008569">
    <property type="term" value="F:minus-end-directed microtubule motor activity"/>
    <property type="evidence" value="ECO:0007669"/>
    <property type="project" value="InterPro"/>
</dbReference>
<comment type="caution">
    <text evidence="17">The sequence shown here is derived from an EMBL/GenBank/DDBJ whole genome shotgun (WGS) entry which is preliminary data.</text>
</comment>
<evidence type="ECO:0000256" key="11">
    <source>
        <dbReference type="ARBA" id="ARBA00023175"/>
    </source>
</evidence>
<feature type="coiled-coil region" evidence="14">
    <location>
        <begin position="2165"/>
        <end position="2234"/>
    </location>
</feature>
<dbReference type="PROSITE" id="PS00675">
    <property type="entry name" value="SIGMA54_INTERACT_1"/>
    <property type="match status" value="1"/>
</dbReference>
<keyword evidence="12" id="KW-0206">Cytoskeleton</keyword>
<dbReference type="Pfam" id="PF12775">
    <property type="entry name" value="AAA_7"/>
    <property type="match status" value="1"/>
</dbReference>
<dbReference type="GO" id="GO:0007018">
    <property type="term" value="P:microtubule-based movement"/>
    <property type="evidence" value="ECO:0007669"/>
    <property type="project" value="InterPro"/>
</dbReference>
<sequence length="2885" mass="331007">MKDKILESVPLEDFSQVLNFIRDRDEKLMSYEQLAKEYQQFEQQLEMETTSYQQFLPDIRNDLNTKKELWFGLKQWIDNVKQWLAAPFAKAPFEFIHNEIRSNIKLVGKAIQYFGAEHQVVSFFQKKVIELKKAMPIVQHLTSPALQERHWNELQDILHYNLKENENCTLNIIFEKNMITFEKQIAEIGVKAVQEQSLTESLQKIKAIWSTAELPLQNYKNTKDMYILAGLDDTIAGLDESLVTINTINLSKYVDPIREQVGEWNKKLILFQETLDEWVTMQRKWMYLETILTSGDIAKQMPTETQMFMKIDKYWKEVMLATWENPHALTCCTNNGRKETMFAHNQSLDKIEKSLEDYLETKRQVFPRFYFLSNDELLKTLADSKNPYNVLPHLRKCFDNIYSLNIINDKSYTIQSMVSSEGEVVPLSKNLKAGRKSVEEWLGALERSMKKKIKLLIQQGVVDYETLQGAPNSTKNDASKKGTNRTGLTPKNVNFRSPWIMDHFAQVVMCAAQIMWCKETEKVLEKIHETDNKKLMQQWFNTNVKQIDDLMVLIRGNLTSIDRKKIVALVTTDVHNRDVISDLIACGCSSISDFNWQKQLRFYWYPEEDECVVKQISATLNYGYEYMGVTSRLVITPLTDRCWITVTGAMHIKLGAAPAGPAGTGKTESVKDLAKALGVQCVVFNCSDQIDFKMMAKLFSGLAQTGSWTCLDEFNRIQIEVLSVIAQQLLCVRQALLSNKAKFNFEGVTIPLRPTFGVNITMNPGYAGRTELPDNLKVLFRPVAMMIPDYGLIAELMLFAEGFGEATALSRKMVKLYKLSSEQLSQQDHYDFGMRAVKSVLVMAGSLKRMYPHLPEDVVLIRAMRDSNIPKFLSADVPLFNAILEDLFPNVAIPNHDYGELEKAIRQVIVKNGLQCEPNFVMKVIQLFDTFEVRFGAMLVGPTGGGKTQIYRVLSQAMSLLRGSQHPDQRFQKVHTHVLNPKSISMGELYGEMNLLTQEWTDGLASNIMRTSIKDNTQDRHWIVFDGPVDTLWIEVILLRLYVYVYVIFLFSMNGVLDDNMTLCLSNGERIKLKTELRMLFEVQDLAVASPATVSRCGMVYVPPEDLGIVPFIKSFFQKLEPQEYVSLEAIQETSSKKPTQTEQKQEEAQKDNELIGNPTKEKSTQLQIIAKNSQIDIVQLFAKHLPPLIQFQRKYCKGPIHAHDIAICSSVCSLFQALFINTESLVVSTSEFLQEVIEKAFVFSMIWGVGGSISEHREQFSDHLRDLFPKCGIPTKGTVFDYIVDINKNTWIQWNDFVTPFEFKPKVPFNQMLVPTMDTYRYSYLMEMMFGVNHSVFFTGESGVGKTVIVKDMISRIQEPKKIFPIIINFSAQTDAKSTQLNIEKRLQKRTKTVYGGPAGKRVVIFVDDINMPAKETFGAQPPVELLRQFQDFKGFYDREKWFWRQIIDTTLCCAAAPPGFQLLLKKKGQGVLPKKKKKNNIDVLNDVYQLKKKKVVDPSVDVLTRIFQSILNGFLSVNGFKAELQMKSKAIVQSTIDLYNEITASLLPIPAKSHYTFNLRDISAVFQGMLMVTPVTVNDSDKLTRLWVHEACRCFHDRLINDEDRHWFEEAIAKYLSQNFHVTWDRSLFFGTDPYLWGDFWKGGDNRTYDEINNMETVAKILRQHLENYNLQSDAPLNLVFFQDAIFHLLRICRVLRQPRGNAVLVGVGGSGRQSLTKLACSMLEYQCVTIKLRPGYDYSMFRDDLKEILMKAGAERKQIAFLVSDTQITDERFLEDINNILNSGEVPNLFSSPEELGAIDEHITPYMKENDMAITPDNIWHTFVNQVKTNLHLVLCFSPVGDAFRKRCRMFPSLINCCTIDWFEKWPKEALLSVANKLLSNITEDLPEPKAQIQNELAEMCVSMHTSAELECALFYQDLRRKVYITPKIYLDMIHLYKKMLTEKREELEARRKVLITGLTKLEDANGIVEQLQKDLTLLQPQLVIKQKETAELLAKVEKDQSEADKVKSIVSNEARLVEEQARETKAVQQDAQADLDKALPALEAANESLKTLNKGDITEVKNMTKPPAGVVMAMEAVLILLEEKPTWDNAKKVMSNTAFLKMLQDYNKDNVPSSIVAKLKSKYTSNPEFSVERMQKISVAATTLCKWVHAIVVYSEVIKEVEPKKKRLAEMNNKLAEANKQLQVKQIELQKIVDQVEALKKKCQETIKQKEELEFQSKQCKARLERAEKLTFGLADEQVRWKEQAEKLTKDIRFLIGDVFLSAAFISYGPALTGAYRKKLMNQWMSEFNMHQLIPYSGEGTYSFVKSCGDPLEIRAWQNCGLPTDEVSVESGIITNKCMRWPLMIDPQNQAKQWIRNMEKKNKLKIVKMDDSNILRIVESAIRNGNPLLLEDINEYLDASLDPILNKGIFSQGGRLLIRLNDHDIDYDPNFRFYITTKLSNPHYTPEISIKVTLINFTVTRAGLSDQLLGDVVSKERPEIESKKQELVEQMAKDKQELKAIELKILKKLTESEGNILDDQQLVDTLESSKFTSNIVNERVEEAEKTEAVINETRNQYRKVANRGSIIFFVIADLSNIDPMYQYSLNYFSKLFNNCIDKSEKSNRLEHRLDILTKNITKWIYENIYKSLFERHKLIFSFFIATSILLDANEITEEEWMYFLRGSVLQTDQTNNKLLSSANPNASIISDKTWQEICLLEFSLPNIFGGLVEEITRHFNSGFWNELFTDKEPHKNHLPHIVQRASSWEKASLLTSFQKLLLLKNLRHEKCVFGITQFVQQNLGKDFASLPPTQLADVYKDTDNVTPIIFVLSQGADPSSILLRFAKEKSYDTRLHNLSLGQGQGIKAEKNDRNSSEKWRLGVFTKLSFGQILDEFFGATDFVNE</sequence>
<keyword evidence="10" id="KW-0969">Cilium</keyword>
<feature type="domain" description="AAA+ ATPase" evidence="16">
    <location>
        <begin position="1333"/>
        <end position="1480"/>
    </location>
</feature>
<dbReference type="GO" id="GO:0030286">
    <property type="term" value="C:dynein complex"/>
    <property type="evidence" value="ECO:0007669"/>
    <property type="project" value="UniProtKB-KW"/>
</dbReference>
<comment type="subcellular location">
    <subcellularLocation>
        <location evidence="1">Cytoplasm</location>
        <location evidence="1">Cytoskeleton</location>
        <location evidence="1">Cilium axoneme</location>
    </subcellularLocation>
</comment>
<dbReference type="PANTHER" id="PTHR22878:SF68">
    <property type="entry name" value="DYNEIN HEAVY CHAIN 6, AXONEMAL-LIKE"/>
    <property type="match status" value="1"/>
</dbReference>
<dbReference type="Gene3D" id="6.10.140.1060">
    <property type="match status" value="1"/>
</dbReference>
<feature type="region of interest" description="Disordered" evidence="15">
    <location>
        <begin position="468"/>
        <end position="490"/>
    </location>
</feature>
<evidence type="ECO:0000256" key="8">
    <source>
        <dbReference type="ARBA" id="ARBA00023017"/>
    </source>
</evidence>
<feature type="domain" description="AAA+ ATPase" evidence="16">
    <location>
        <begin position="652"/>
        <end position="755"/>
    </location>
</feature>
<evidence type="ECO:0000256" key="14">
    <source>
        <dbReference type="SAM" id="Coils"/>
    </source>
</evidence>
<dbReference type="GO" id="GO:0005874">
    <property type="term" value="C:microtubule"/>
    <property type="evidence" value="ECO:0007669"/>
    <property type="project" value="UniProtKB-KW"/>
</dbReference>
<dbReference type="InterPro" id="IPR004273">
    <property type="entry name" value="Dynein_heavy_D6_P-loop"/>
</dbReference>
<evidence type="ECO:0000256" key="5">
    <source>
        <dbReference type="ARBA" id="ARBA00022737"/>
    </source>
</evidence>
<dbReference type="FunFam" id="1.20.920.20:FF:000001">
    <property type="entry name" value="dynein heavy chain 2, axonemal"/>
    <property type="match status" value="1"/>
</dbReference>
<dbReference type="Gene3D" id="1.10.287.2620">
    <property type="match status" value="1"/>
</dbReference>
<keyword evidence="11" id="KW-0505">Motor protein</keyword>
<dbReference type="FunFam" id="1.20.920.30:FF:000005">
    <property type="entry name" value="Dynein, axonemal, heavy chain 2"/>
    <property type="match status" value="1"/>
</dbReference>
<keyword evidence="8" id="KW-0243">Dynein</keyword>
<dbReference type="Pfam" id="PF12777">
    <property type="entry name" value="MT"/>
    <property type="match status" value="1"/>
</dbReference>
<keyword evidence="6" id="KW-0547">Nucleotide-binding</keyword>
<dbReference type="FunFam" id="1.10.8.710:FF:000004">
    <property type="entry name" value="Dynein axonemal heavy chain 6"/>
    <property type="match status" value="1"/>
</dbReference>
<comment type="similarity">
    <text evidence="2">Belongs to the dynein heavy chain family.</text>
</comment>
<organism evidence="17 18">
    <name type="scientific">Reticulomyxa filosa</name>
    <dbReference type="NCBI Taxonomy" id="46433"/>
    <lineage>
        <taxon>Eukaryota</taxon>
        <taxon>Sar</taxon>
        <taxon>Rhizaria</taxon>
        <taxon>Retaria</taxon>
        <taxon>Foraminifera</taxon>
        <taxon>Monothalamids</taxon>
        <taxon>Reticulomyxidae</taxon>
        <taxon>Reticulomyxa</taxon>
    </lineage>
</organism>
<evidence type="ECO:0000259" key="16">
    <source>
        <dbReference type="SMART" id="SM00382"/>
    </source>
</evidence>
<protein>
    <submittedName>
        <fullName evidence="17">Dynein heavy chain 7</fullName>
    </submittedName>
</protein>
<dbReference type="OMA" id="VESFDWQ"/>
<evidence type="ECO:0000256" key="2">
    <source>
        <dbReference type="ARBA" id="ARBA00008887"/>
    </source>
</evidence>
<dbReference type="FunFam" id="3.40.50.300:FF:002141">
    <property type="entry name" value="Dynein heavy chain"/>
    <property type="match status" value="1"/>
</dbReference>
<dbReference type="SMART" id="SM00382">
    <property type="entry name" value="AAA"/>
    <property type="match status" value="2"/>
</dbReference>
<dbReference type="InterPro" id="IPR024743">
    <property type="entry name" value="Dynein_HC_stalk"/>
</dbReference>
<dbReference type="FunFam" id="3.20.180.20:FF:000001">
    <property type="entry name" value="Dynein axonemal heavy chain 5"/>
    <property type="match status" value="1"/>
</dbReference>
<dbReference type="InterPro" id="IPR041466">
    <property type="entry name" value="Dynein_AAA5_ext"/>
</dbReference>
<dbReference type="InterPro" id="IPR035706">
    <property type="entry name" value="AAA_9"/>
</dbReference>
<dbReference type="InterPro" id="IPR027417">
    <property type="entry name" value="P-loop_NTPase"/>
</dbReference>
<dbReference type="InterPro" id="IPR003593">
    <property type="entry name" value="AAA+_ATPase"/>
</dbReference>
<evidence type="ECO:0000256" key="15">
    <source>
        <dbReference type="SAM" id="MobiDB-lite"/>
    </source>
</evidence>
<gene>
    <name evidence="17" type="ORF">RFI_14775</name>
</gene>
<keyword evidence="9 14" id="KW-0175">Coiled coil</keyword>
<dbReference type="InterPro" id="IPR042222">
    <property type="entry name" value="Dynein_2_N"/>
</dbReference>
<dbReference type="Pfam" id="PF22597">
    <property type="entry name" value="DYN_lid"/>
    <property type="match status" value="1"/>
</dbReference>
<dbReference type="GO" id="GO:0045505">
    <property type="term" value="F:dynein intermediate chain binding"/>
    <property type="evidence" value="ECO:0007669"/>
    <property type="project" value="InterPro"/>
</dbReference>
<dbReference type="FunFam" id="3.40.50.300:FF:001145">
    <property type="entry name" value="Putative dynein heavy chain"/>
    <property type="match status" value="1"/>
</dbReference>
<dbReference type="Gene3D" id="1.20.920.30">
    <property type="match status" value="1"/>
</dbReference>
<evidence type="ECO:0000256" key="3">
    <source>
        <dbReference type="ARBA" id="ARBA00022490"/>
    </source>
</evidence>
<dbReference type="Pfam" id="PF12780">
    <property type="entry name" value="AAA_8"/>
    <property type="match status" value="1"/>
</dbReference>
<dbReference type="InterPro" id="IPR026983">
    <property type="entry name" value="DHC"/>
</dbReference>
<dbReference type="Pfam" id="PF17852">
    <property type="entry name" value="Dynein_AAA_lid"/>
    <property type="match status" value="1"/>
</dbReference>
<accession>X6N959</accession>
<dbReference type="InterPro" id="IPR042228">
    <property type="entry name" value="Dynein_linker_3"/>
</dbReference>
<dbReference type="FunFam" id="1.20.58.1120:FF:000001">
    <property type="entry name" value="dynein heavy chain 2, axonemal"/>
    <property type="match status" value="1"/>
</dbReference>
<dbReference type="InterPro" id="IPR025662">
    <property type="entry name" value="Sigma_54_int_dom_ATP-bd_1"/>
</dbReference>
<keyword evidence="13" id="KW-0966">Cell projection</keyword>
<evidence type="ECO:0000256" key="10">
    <source>
        <dbReference type="ARBA" id="ARBA00023069"/>
    </source>
</evidence>
<dbReference type="InterPro" id="IPR024317">
    <property type="entry name" value="Dynein_heavy_chain_D4_dom"/>
</dbReference>
<dbReference type="Gene3D" id="1.20.140.100">
    <property type="entry name" value="Dynein heavy chain, N-terminal domain 2"/>
    <property type="match status" value="1"/>
</dbReference>
<evidence type="ECO:0000256" key="7">
    <source>
        <dbReference type="ARBA" id="ARBA00022840"/>
    </source>
</evidence>
<dbReference type="Gene3D" id="1.20.58.1120">
    <property type="match status" value="1"/>
</dbReference>
<dbReference type="Pfam" id="PF12774">
    <property type="entry name" value="AAA_6"/>
    <property type="match status" value="1"/>
</dbReference>
<dbReference type="GO" id="GO:0051959">
    <property type="term" value="F:dynein light intermediate chain binding"/>
    <property type="evidence" value="ECO:0007669"/>
    <property type="project" value="InterPro"/>
</dbReference>
<evidence type="ECO:0000313" key="18">
    <source>
        <dbReference type="Proteomes" id="UP000023152"/>
    </source>
</evidence>
<dbReference type="Gene3D" id="1.10.8.1220">
    <property type="match status" value="1"/>
</dbReference>
<dbReference type="Pfam" id="PF03028">
    <property type="entry name" value="Dynein_heavy"/>
    <property type="match status" value="1"/>
</dbReference>
<evidence type="ECO:0000313" key="17">
    <source>
        <dbReference type="EMBL" id="ETO22423.1"/>
    </source>
</evidence>
<dbReference type="Pfam" id="PF12781">
    <property type="entry name" value="AAA_9"/>
    <property type="match status" value="1"/>
</dbReference>
<dbReference type="Gene3D" id="3.20.180.20">
    <property type="entry name" value="Dynein heavy chain, N-terminal domain 2"/>
    <property type="match status" value="1"/>
</dbReference>
<dbReference type="FunFam" id="3.40.50.300:FF:000063">
    <property type="entry name" value="dynein heavy chain 6, axonemal"/>
    <property type="match status" value="1"/>
</dbReference>
<feature type="coiled-coil region" evidence="14">
    <location>
        <begin position="24"/>
        <end position="51"/>
    </location>
</feature>
<dbReference type="FunFam" id="1.20.140.100:FF:000004">
    <property type="entry name" value="Dynein axonemal heavy chain 6"/>
    <property type="match status" value="1"/>
</dbReference>
<keyword evidence="3" id="KW-0963">Cytoplasm</keyword>
<reference evidence="17 18" key="1">
    <citation type="journal article" date="2013" name="Curr. Biol.">
        <title>The Genome of the Foraminiferan Reticulomyxa filosa.</title>
        <authorList>
            <person name="Glockner G."/>
            <person name="Hulsmann N."/>
            <person name="Schleicher M."/>
            <person name="Noegel A.A."/>
            <person name="Eichinger L."/>
            <person name="Gallinger C."/>
            <person name="Pawlowski J."/>
            <person name="Sierra R."/>
            <person name="Euteneuer U."/>
            <person name="Pillet L."/>
            <person name="Moustafa A."/>
            <person name="Platzer M."/>
            <person name="Groth M."/>
            <person name="Szafranski K."/>
            <person name="Schliwa M."/>
        </authorList>
    </citation>
    <scope>NUCLEOTIDE SEQUENCE [LARGE SCALE GENOMIC DNA]</scope>
</reference>
<dbReference type="Gene3D" id="1.10.8.710">
    <property type="match status" value="1"/>
</dbReference>
<dbReference type="OrthoDB" id="447173at2759"/>
<dbReference type="GO" id="GO:0005930">
    <property type="term" value="C:axoneme"/>
    <property type="evidence" value="ECO:0007669"/>
    <property type="project" value="UniProtKB-SubCell"/>
</dbReference>
<evidence type="ECO:0000256" key="6">
    <source>
        <dbReference type="ARBA" id="ARBA00022741"/>
    </source>
</evidence>
<dbReference type="FunFam" id="1.10.8.1220:FF:000001">
    <property type="entry name" value="Dynein axonemal heavy chain 5"/>
    <property type="match status" value="1"/>
</dbReference>
<evidence type="ECO:0000256" key="4">
    <source>
        <dbReference type="ARBA" id="ARBA00022701"/>
    </source>
</evidence>
<evidence type="ECO:0000256" key="1">
    <source>
        <dbReference type="ARBA" id="ARBA00004430"/>
    </source>
</evidence>
<dbReference type="InterPro" id="IPR043157">
    <property type="entry name" value="Dynein_AAA1S"/>
</dbReference>
<evidence type="ECO:0000256" key="13">
    <source>
        <dbReference type="ARBA" id="ARBA00023273"/>
    </source>
</evidence>
<keyword evidence="7" id="KW-0067">ATP-binding</keyword>
<dbReference type="PANTHER" id="PTHR22878">
    <property type="entry name" value="DYNEIN HEAVY CHAIN 6, AXONEMAL-LIKE-RELATED"/>
    <property type="match status" value="1"/>
</dbReference>
<dbReference type="GO" id="GO:0005524">
    <property type="term" value="F:ATP binding"/>
    <property type="evidence" value="ECO:0007669"/>
    <property type="project" value="UniProtKB-KW"/>
</dbReference>
<dbReference type="SUPFAM" id="SSF52540">
    <property type="entry name" value="P-loop containing nucleoside triphosphate hydrolases"/>
    <property type="match status" value="4"/>
</dbReference>